<keyword evidence="4" id="KW-0804">Transcription</keyword>
<keyword evidence="3" id="KW-0238">DNA-binding</keyword>
<gene>
    <name evidence="6" type="ORF">JGB26_18570</name>
</gene>
<dbReference type="InterPro" id="IPR000847">
    <property type="entry name" value="LysR_HTH_N"/>
</dbReference>
<dbReference type="InterPro" id="IPR036388">
    <property type="entry name" value="WH-like_DNA-bd_sf"/>
</dbReference>
<dbReference type="InterPro" id="IPR036390">
    <property type="entry name" value="WH_DNA-bd_sf"/>
</dbReference>
<accession>A0ABS0X7B7</accession>
<protein>
    <submittedName>
        <fullName evidence="6">LysR family transcriptional regulator</fullName>
    </submittedName>
</protein>
<organism evidence="6 7">
    <name type="scientific">Streptomyces flavofungini</name>
    <dbReference type="NCBI Taxonomy" id="68200"/>
    <lineage>
        <taxon>Bacteria</taxon>
        <taxon>Bacillati</taxon>
        <taxon>Actinomycetota</taxon>
        <taxon>Actinomycetes</taxon>
        <taxon>Kitasatosporales</taxon>
        <taxon>Streptomycetaceae</taxon>
        <taxon>Streptomyces</taxon>
    </lineage>
</organism>
<dbReference type="EMBL" id="JAEKOZ010000010">
    <property type="protein sequence ID" value="MBJ3809100.1"/>
    <property type="molecule type" value="Genomic_DNA"/>
</dbReference>
<dbReference type="Pfam" id="PF00126">
    <property type="entry name" value="HTH_1"/>
    <property type="match status" value="1"/>
</dbReference>
<evidence type="ECO:0000256" key="3">
    <source>
        <dbReference type="ARBA" id="ARBA00023125"/>
    </source>
</evidence>
<dbReference type="Pfam" id="PF03466">
    <property type="entry name" value="LysR_substrate"/>
    <property type="match status" value="1"/>
</dbReference>
<sequence>MNAGSGAAGALNTGASGAVKATSAGAVKAGRGDGQDVELRHLRALVAIDAEGTFTDAAIALGVSQPALSRTLHQMESRLSTRLVDRTTRHVALTAAGRRLVEHAHRILRLVDDALAETAADGRPLRIGFAWSALGRYTVPLLRAWRANRPDTAAQVLRRDDPEAALRRGEVDLALVRTEPVPDGDLVCVPLLRERRVAALAADHALADHEAVRLEELADEPVVICSTAATTAAHLWPTGRRPHTFEVPGVDEWLTTIATGEAVGVTAESAGHSHPHPAVRYVPLADAPSVTVHLVHPRVPRHPATTEFLDHIRVLLAEATRAGRP</sequence>
<keyword evidence="2" id="KW-0805">Transcription regulation</keyword>
<evidence type="ECO:0000256" key="4">
    <source>
        <dbReference type="ARBA" id="ARBA00023163"/>
    </source>
</evidence>
<evidence type="ECO:0000259" key="5">
    <source>
        <dbReference type="PROSITE" id="PS50931"/>
    </source>
</evidence>
<dbReference type="PROSITE" id="PS50931">
    <property type="entry name" value="HTH_LYSR"/>
    <property type="match status" value="1"/>
</dbReference>
<dbReference type="SUPFAM" id="SSF53850">
    <property type="entry name" value="Periplasmic binding protein-like II"/>
    <property type="match status" value="1"/>
</dbReference>
<dbReference type="RefSeq" id="WP_190117343.1">
    <property type="nucleotide sequence ID" value="NZ_BMVR01000007.1"/>
</dbReference>
<dbReference type="Proteomes" id="UP000634780">
    <property type="component" value="Unassembled WGS sequence"/>
</dbReference>
<dbReference type="Gene3D" id="1.10.10.10">
    <property type="entry name" value="Winged helix-like DNA-binding domain superfamily/Winged helix DNA-binding domain"/>
    <property type="match status" value="1"/>
</dbReference>
<comment type="similarity">
    <text evidence="1">Belongs to the LysR transcriptional regulatory family.</text>
</comment>
<dbReference type="PRINTS" id="PR00039">
    <property type="entry name" value="HTHLYSR"/>
</dbReference>
<name>A0ABS0X7B7_9ACTN</name>
<reference evidence="6 7" key="1">
    <citation type="submission" date="2020-12" db="EMBL/GenBank/DDBJ databases">
        <title>Streptomyces typhae sp. nov., a novel endophytic actinomycete isolated from the root of cattail pollen (Typha angustifolia L.).</title>
        <authorList>
            <person name="Peng C."/>
            <person name="Liu C."/>
        </authorList>
    </citation>
    <scope>NUCLEOTIDE SEQUENCE [LARGE SCALE GENOMIC DNA]</scope>
    <source>
        <strain evidence="6 7">JCM 4753</strain>
    </source>
</reference>
<evidence type="ECO:0000313" key="6">
    <source>
        <dbReference type="EMBL" id="MBJ3809100.1"/>
    </source>
</evidence>
<proteinExistence type="inferred from homology"/>
<feature type="domain" description="HTH lysR-type" evidence="5">
    <location>
        <begin position="37"/>
        <end position="94"/>
    </location>
</feature>
<dbReference type="PANTHER" id="PTHR30346:SF0">
    <property type="entry name" value="HCA OPERON TRANSCRIPTIONAL ACTIVATOR HCAR"/>
    <property type="match status" value="1"/>
</dbReference>
<dbReference type="PANTHER" id="PTHR30346">
    <property type="entry name" value="TRANSCRIPTIONAL DUAL REGULATOR HCAR-RELATED"/>
    <property type="match status" value="1"/>
</dbReference>
<comment type="caution">
    <text evidence="6">The sequence shown here is derived from an EMBL/GenBank/DDBJ whole genome shotgun (WGS) entry which is preliminary data.</text>
</comment>
<evidence type="ECO:0000313" key="7">
    <source>
        <dbReference type="Proteomes" id="UP000634780"/>
    </source>
</evidence>
<dbReference type="InterPro" id="IPR005119">
    <property type="entry name" value="LysR_subst-bd"/>
</dbReference>
<evidence type="ECO:0000256" key="1">
    <source>
        <dbReference type="ARBA" id="ARBA00009437"/>
    </source>
</evidence>
<dbReference type="SUPFAM" id="SSF46785">
    <property type="entry name" value="Winged helix' DNA-binding domain"/>
    <property type="match status" value="1"/>
</dbReference>
<keyword evidence="7" id="KW-1185">Reference proteome</keyword>
<evidence type="ECO:0000256" key="2">
    <source>
        <dbReference type="ARBA" id="ARBA00023015"/>
    </source>
</evidence>
<dbReference type="Gene3D" id="3.40.190.10">
    <property type="entry name" value="Periplasmic binding protein-like II"/>
    <property type="match status" value="2"/>
</dbReference>